<dbReference type="PROSITE" id="PS50893">
    <property type="entry name" value="ABC_TRANSPORTER_2"/>
    <property type="match status" value="1"/>
</dbReference>
<evidence type="ECO:0000313" key="7">
    <source>
        <dbReference type="EMBL" id="PZX36955.1"/>
    </source>
</evidence>
<dbReference type="InterPro" id="IPR017871">
    <property type="entry name" value="ABC_transporter-like_CS"/>
</dbReference>
<dbReference type="OrthoDB" id="9806149at2"/>
<evidence type="ECO:0000256" key="2">
    <source>
        <dbReference type="ARBA" id="ARBA00022448"/>
    </source>
</evidence>
<evidence type="ECO:0000256" key="1">
    <source>
        <dbReference type="ARBA" id="ARBA00005417"/>
    </source>
</evidence>
<accession>A0A2W7QED2</accession>
<gene>
    <name evidence="7" type="ORF">LY56_03307</name>
</gene>
<dbReference type="GO" id="GO:0016887">
    <property type="term" value="F:ATP hydrolysis activity"/>
    <property type="evidence" value="ECO:0007669"/>
    <property type="project" value="InterPro"/>
</dbReference>
<comment type="similarity">
    <text evidence="1">Belongs to the ABC transporter superfamily.</text>
</comment>
<keyword evidence="3" id="KW-0547">Nucleotide-binding</keyword>
<comment type="caution">
    <text evidence="7">The sequence shown here is derived from an EMBL/GenBank/DDBJ whole genome shotgun (WGS) entry which is preliminary data.</text>
</comment>
<dbReference type="GO" id="GO:0015807">
    <property type="term" value="P:L-amino acid transport"/>
    <property type="evidence" value="ECO:0007669"/>
    <property type="project" value="TreeGrafter"/>
</dbReference>
<dbReference type="PROSITE" id="PS00211">
    <property type="entry name" value="ABC_TRANSPORTER_1"/>
    <property type="match status" value="1"/>
</dbReference>
<dbReference type="Proteomes" id="UP000249364">
    <property type="component" value="Unassembled WGS sequence"/>
</dbReference>
<feature type="domain" description="ABC transporter" evidence="6">
    <location>
        <begin position="2"/>
        <end position="233"/>
    </location>
</feature>
<dbReference type="SMART" id="SM00382">
    <property type="entry name" value="AAA"/>
    <property type="match status" value="1"/>
</dbReference>
<sequence length="233" mass="25138">MLDVNAISAGYGETQVLYGLSVTAQKGRVMAILGRNGAGKSTTLKTIMGLLPTQSGDIRFDGKPINGAKPYDIARAGIAYVPETRDIFPSLTVRENLDLAAKRFASGLQGWTVARVLELFPRLGERMDNGGAELSGGEQQMLAIARALLMNPRLLILDEPTEGLAPIIVKLIHDKLQELRNEGLSMVIVEQNFGFATSLADDVVIVSKGQIVWAGSAAEIRADEQAQHRWLGV</sequence>
<evidence type="ECO:0000313" key="8">
    <source>
        <dbReference type="Proteomes" id="UP000249364"/>
    </source>
</evidence>
<dbReference type="AlphaFoldDB" id="A0A2W7QED2"/>
<dbReference type="PANTHER" id="PTHR43820">
    <property type="entry name" value="HIGH-AFFINITY BRANCHED-CHAIN AMINO ACID TRANSPORT ATP-BINDING PROTEIN LIVF"/>
    <property type="match status" value="1"/>
</dbReference>
<evidence type="ECO:0000259" key="6">
    <source>
        <dbReference type="PROSITE" id="PS50893"/>
    </source>
</evidence>
<proteinExistence type="inferred from homology"/>
<organism evidence="7 8">
    <name type="scientific">Roseinatronobacter thiooxidans</name>
    <dbReference type="NCBI Taxonomy" id="121821"/>
    <lineage>
        <taxon>Bacteria</taxon>
        <taxon>Pseudomonadati</taxon>
        <taxon>Pseudomonadota</taxon>
        <taxon>Alphaproteobacteria</taxon>
        <taxon>Rhodobacterales</taxon>
        <taxon>Paracoccaceae</taxon>
        <taxon>Roseinatronobacter</taxon>
    </lineage>
</organism>
<dbReference type="STRING" id="121821.GCA_001870675_01530"/>
<dbReference type="InterPro" id="IPR003593">
    <property type="entry name" value="AAA+_ATPase"/>
</dbReference>
<dbReference type="InterPro" id="IPR027417">
    <property type="entry name" value="P-loop_NTPase"/>
</dbReference>
<keyword evidence="2" id="KW-0813">Transport</keyword>
<protein>
    <submittedName>
        <fullName evidence="7">Amino acid/amide ABC transporter ATP-binding protein 2 (HAAT family)</fullName>
    </submittedName>
</protein>
<name>A0A2W7QED2_9RHOB</name>
<dbReference type="EMBL" id="QKZQ01000025">
    <property type="protein sequence ID" value="PZX36955.1"/>
    <property type="molecule type" value="Genomic_DNA"/>
</dbReference>
<dbReference type="GO" id="GO:0005524">
    <property type="term" value="F:ATP binding"/>
    <property type="evidence" value="ECO:0007669"/>
    <property type="project" value="UniProtKB-KW"/>
</dbReference>
<evidence type="ECO:0000256" key="5">
    <source>
        <dbReference type="ARBA" id="ARBA00022970"/>
    </source>
</evidence>
<dbReference type="PANTHER" id="PTHR43820:SF2">
    <property type="entry name" value="ABC TRANSPORTER ATP-BINDING PROTEIN"/>
    <property type="match status" value="1"/>
</dbReference>
<evidence type="ECO:0000256" key="4">
    <source>
        <dbReference type="ARBA" id="ARBA00022840"/>
    </source>
</evidence>
<evidence type="ECO:0000256" key="3">
    <source>
        <dbReference type="ARBA" id="ARBA00022741"/>
    </source>
</evidence>
<reference evidence="7 8" key="1">
    <citation type="submission" date="2018-06" db="EMBL/GenBank/DDBJ databases">
        <title>Genomic Encyclopedia of Archaeal and Bacterial Type Strains, Phase II (KMG-II): from individual species to whole genera.</title>
        <authorList>
            <person name="Goeker M."/>
        </authorList>
    </citation>
    <scope>NUCLEOTIDE SEQUENCE [LARGE SCALE GENOMIC DNA]</scope>
    <source>
        <strain evidence="7 8">DSM 13087</strain>
    </source>
</reference>
<dbReference type="GO" id="GO:0015658">
    <property type="term" value="F:branched-chain amino acid transmembrane transporter activity"/>
    <property type="evidence" value="ECO:0007669"/>
    <property type="project" value="TreeGrafter"/>
</dbReference>
<dbReference type="CDD" id="cd03224">
    <property type="entry name" value="ABC_TM1139_LivF_branched"/>
    <property type="match status" value="1"/>
</dbReference>
<dbReference type="RefSeq" id="WP_071470222.1">
    <property type="nucleotide sequence ID" value="NZ_MEHT01000031.1"/>
</dbReference>
<dbReference type="InterPro" id="IPR052156">
    <property type="entry name" value="BCAA_Transport_ATP-bd_LivF"/>
</dbReference>
<dbReference type="InterPro" id="IPR003439">
    <property type="entry name" value="ABC_transporter-like_ATP-bd"/>
</dbReference>
<keyword evidence="8" id="KW-1185">Reference proteome</keyword>
<dbReference type="SUPFAM" id="SSF52540">
    <property type="entry name" value="P-loop containing nucleoside triphosphate hydrolases"/>
    <property type="match status" value="1"/>
</dbReference>
<keyword evidence="4 7" id="KW-0067">ATP-binding</keyword>
<dbReference type="Gene3D" id="3.40.50.300">
    <property type="entry name" value="P-loop containing nucleotide triphosphate hydrolases"/>
    <property type="match status" value="1"/>
</dbReference>
<keyword evidence="5" id="KW-0029">Amino-acid transport</keyword>
<dbReference type="Pfam" id="PF00005">
    <property type="entry name" value="ABC_tran"/>
    <property type="match status" value="1"/>
</dbReference>